<proteinExistence type="predicted"/>
<gene>
    <name evidence="1" type="ORF">ALC57_17689</name>
</gene>
<evidence type="ECO:0000313" key="2">
    <source>
        <dbReference type="Proteomes" id="UP000078492"/>
    </source>
</evidence>
<keyword evidence="2" id="KW-1185">Reference proteome</keyword>
<dbReference type="Proteomes" id="UP000078492">
    <property type="component" value="Unassembled WGS sequence"/>
</dbReference>
<protein>
    <submittedName>
        <fullName evidence="1">Uncharacterized protein</fullName>
    </submittedName>
</protein>
<dbReference type="EMBL" id="KQ981029">
    <property type="protein sequence ID" value="KYN10196.1"/>
    <property type="molecule type" value="Genomic_DNA"/>
</dbReference>
<organism evidence="1 2">
    <name type="scientific">Trachymyrmex cornetzi</name>
    <dbReference type="NCBI Taxonomy" id="471704"/>
    <lineage>
        <taxon>Eukaryota</taxon>
        <taxon>Metazoa</taxon>
        <taxon>Ecdysozoa</taxon>
        <taxon>Arthropoda</taxon>
        <taxon>Hexapoda</taxon>
        <taxon>Insecta</taxon>
        <taxon>Pterygota</taxon>
        <taxon>Neoptera</taxon>
        <taxon>Endopterygota</taxon>
        <taxon>Hymenoptera</taxon>
        <taxon>Apocrita</taxon>
        <taxon>Aculeata</taxon>
        <taxon>Formicoidea</taxon>
        <taxon>Formicidae</taxon>
        <taxon>Myrmicinae</taxon>
        <taxon>Trachymyrmex</taxon>
    </lineage>
</organism>
<accession>A0A151IT73</accession>
<sequence>DIKGFQVVVTEACNLIQLKNQPDISDSSDLTETNRLSITRRENRALDECGGELGASTVMRKTGYADNHRAMRCRKNRVRGTRRGNRKKRGFHLAIDALSKASRGYCLQHPKADDNGSTLHSRSTMGPITDRSHFAEAFLPVKYVRNVRCSNVSNGKMPYVDVTPIVNGFRMQGVYAVDKAPQMFRDWPP</sequence>
<dbReference type="AlphaFoldDB" id="A0A151IT73"/>
<name>A0A151IT73_9HYME</name>
<reference evidence="1 2" key="1">
    <citation type="submission" date="2015-09" db="EMBL/GenBank/DDBJ databases">
        <title>Trachymyrmex cornetzi WGS genome.</title>
        <authorList>
            <person name="Nygaard S."/>
            <person name="Hu H."/>
            <person name="Boomsma J."/>
            <person name="Zhang G."/>
        </authorList>
    </citation>
    <scope>NUCLEOTIDE SEQUENCE [LARGE SCALE GENOMIC DNA]</scope>
    <source>
        <strain evidence="1">Tcor2-1</strain>
        <tissue evidence="1">Whole body</tissue>
    </source>
</reference>
<feature type="non-terminal residue" evidence="1">
    <location>
        <position position="1"/>
    </location>
</feature>
<evidence type="ECO:0000313" key="1">
    <source>
        <dbReference type="EMBL" id="KYN10196.1"/>
    </source>
</evidence>